<sequence>MDFGLKDKVALVTGAARGIGKAEALALAAEGCAIAINDIDAAAAERTVGELREAGTRAVACIGDVSEPEGAEKVVRQAAAELGGLAILVNNAGAGGRHLGAMAEDMQIEDFDIILRTHLRSTFLCSKYAVPLMRERGFGRVVNTSSMNVTGGGRPGVTNYSAAKAGVIGFTRTLAKEVGAGGITVNAIAPGYVETELIAGFSPEKRQVITGQNPLGRFCQPDEVGALIAFLCSEQAAFINGALICMDGGKRDFHWEEA</sequence>
<dbReference type="NCBIfam" id="NF009466">
    <property type="entry name" value="PRK12826.1-2"/>
    <property type="match status" value="1"/>
</dbReference>
<reference evidence="4 5" key="1">
    <citation type="submission" date="2019-04" db="EMBL/GenBank/DDBJ databases">
        <title>Phreatobacter aquaticus sp. nov.</title>
        <authorList>
            <person name="Choi A."/>
        </authorList>
    </citation>
    <scope>NUCLEOTIDE SEQUENCE [LARGE SCALE GENOMIC DNA]</scope>
    <source>
        <strain evidence="4 5">KCTC 52518</strain>
    </source>
</reference>
<proteinExistence type="inferred from homology"/>
<dbReference type="FunFam" id="3.40.50.720:FF:000173">
    <property type="entry name" value="3-oxoacyl-[acyl-carrier protein] reductase"/>
    <property type="match status" value="1"/>
</dbReference>
<evidence type="ECO:0000313" key="4">
    <source>
        <dbReference type="EMBL" id="QCI62911.1"/>
    </source>
</evidence>
<dbReference type="InterPro" id="IPR050259">
    <property type="entry name" value="SDR"/>
</dbReference>
<evidence type="ECO:0000313" key="5">
    <source>
        <dbReference type="Proteomes" id="UP000298781"/>
    </source>
</evidence>
<organism evidence="4 5">
    <name type="scientific">Phreatobacter stygius</name>
    <dbReference type="NCBI Taxonomy" id="1940610"/>
    <lineage>
        <taxon>Bacteria</taxon>
        <taxon>Pseudomonadati</taxon>
        <taxon>Pseudomonadota</taxon>
        <taxon>Alphaproteobacteria</taxon>
        <taxon>Hyphomicrobiales</taxon>
        <taxon>Phreatobacteraceae</taxon>
        <taxon>Phreatobacter</taxon>
    </lineage>
</organism>
<dbReference type="SMART" id="SM00822">
    <property type="entry name" value="PKS_KR"/>
    <property type="match status" value="1"/>
</dbReference>
<dbReference type="InterPro" id="IPR036291">
    <property type="entry name" value="NAD(P)-bd_dom_sf"/>
</dbReference>
<dbReference type="InterPro" id="IPR002347">
    <property type="entry name" value="SDR_fam"/>
</dbReference>
<accession>A0A4D7ATQ3</accession>
<evidence type="ECO:0000256" key="2">
    <source>
        <dbReference type="ARBA" id="ARBA00023002"/>
    </source>
</evidence>
<name>A0A4D7ATQ3_9HYPH</name>
<protein>
    <submittedName>
        <fullName evidence="4">SDR family oxidoreductase</fullName>
    </submittedName>
</protein>
<gene>
    <name evidence="4" type="ORF">E8M01_00805</name>
</gene>
<dbReference type="Proteomes" id="UP000298781">
    <property type="component" value="Chromosome"/>
</dbReference>
<keyword evidence="5" id="KW-1185">Reference proteome</keyword>
<dbReference type="KEGG" id="pstg:E8M01_00805"/>
<dbReference type="PANTHER" id="PTHR42879">
    <property type="entry name" value="3-OXOACYL-(ACYL-CARRIER-PROTEIN) REDUCTASE"/>
    <property type="match status" value="1"/>
</dbReference>
<dbReference type="PANTHER" id="PTHR42879:SF2">
    <property type="entry name" value="3-OXOACYL-[ACYL-CARRIER-PROTEIN] REDUCTASE FABG"/>
    <property type="match status" value="1"/>
</dbReference>
<dbReference type="OrthoDB" id="9812986at2"/>
<dbReference type="SUPFAM" id="SSF51735">
    <property type="entry name" value="NAD(P)-binding Rossmann-fold domains"/>
    <property type="match status" value="1"/>
</dbReference>
<dbReference type="Gene3D" id="3.40.50.720">
    <property type="entry name" value="NAD(P)-binding Rossmann-like Domain"/>
    <property type="match status" value="1"/>
</dbReference>
<dbReference type="PRINTS" id="PR00080">
    <property type="entry name" value="SDRFAMILY"/>
</dbReference>
<comment type="similarity">
    <text evidence="1">Belongs to the short-chain dehydrogenases/reductases (SDR) family.</text>
</comment>
<dbReference type="RefSeq" id="WP_136958374.1">
    <property type="nucleotide sequence ID" value="NZ_CP039690.1"/>
</dbReference>
<evidence type="ECO:0000256" key="1">
    <source>
        <dbReference type="ARBA" id="ARBA00006484"/>
    </source>
</evidence>
<dbReference type="PRINTS" id="PR00081">
    <property type="entry name" value="GDHRDH"/>
</dbReference>
<feature type="domain" description="Ketoreductase" evidence="3">
    <location>
        <begin position="8"/>
        <end position="191"/>
    </location>
</feature>
<evidence type="ECO:0000259" key="3">
    <source>
        <dbReference type="SMART" id="SM00822"/>
    </source>
</evidence>
<dbReference type="GO" id="GO:0016491">
    <property type="term" value="F:oxidoreductase activity"/>
    <property type="evidence" value="ECO:0007669"/>
    <property type="project" value="UniProtKB-KW"/>
</dbReference>
<dbReference type="EMBL" id="CP039690">
    <property type="protein sequence ID" value="QCI62911.1"/>
    <property type="molecule type" value="Genomic_DNA"/>
</dbReference>
<keyword evidence="2" id="KW-0560">Oxidoreductase</keyword>
<dbReference type="InterPro" id="IPR057326">
    <property type="entry name" value="KR_dom"/>
</dbReference>
<dbReference type="Pfam" id="PF13561">
    <property type="entry name" value="adh_short_C2"/>
    <property type="match status" value="1"/>
</dbReference>
<dbReference type="AlphaFoldDB" id="A0A4D7ATQ3"/>